<dbReference type="AlphaFoldDB" id="A0A3A3GE78"/>
<reference evidence="10 11" key="1">
    <citation type="submission" date="2018-09" db="EMBL/GenBank/DDBJ databases">
        <title>Paenibacillus SK2017-BO5.</title>
        <authorList>
            <person name="Piskunova J.V."/>
            <person name="Dubiley S.A."/>
            <person name="Severinov K.V."/>
        </authorList>
    </citation>
    <scope>NUCLEOTIDE SEQUENCE [LARGE SCALE GENOMIC DNA]</scope>
    <source>
        <strain evidence="10 11">BO5</strain>
    </source>
</reference>
<keyword evidence="4 8" id="KW-0812">Transmembrane</keyword>
<feature type="transmembrane region" description="Helical" evidence="8">
    <location>
        <begin position="6"/>
        <end position="24"/>
    </location>
</feature>
<accession>A0A3A3GE78</accession>
<comment type="similarity">
    <text evidence="2">Belongs to the UPF0702 family.</text>
</comment>
<evidence type="ECO:0000256" key="8">
    <source>
        <dbReference type="SAM" id="Phobius"/>
    </source>
</evidence>
<feature type="transmembrane region" description="Helical" evidence="8">
    <location>
        <begin position="56"/>
        <end position="77"/>
    </location>
</feature>
<keyword evidence="5 8" id="KW-1133">Transmembrane helix</keyword>
<comment type="caution">
    <text evidence="10">The sequence shown here is derived from an EMBL/GenBank/DDBJ whole genome shotgun (WGS) entry which is preliminary data.</text>
</comment>
<evidence type="ECO:0000313" key="10">
    <source>
        <dbReference type="EMBL" id="RJG22183.1"/>
    </source>
</evidence>
<dbReference type="PANTHER" id="PTHR34582">
    <property type="entry name" value="UPF0702 TRANSMEMBRANE PROTEIN YCAP"/>
    <property type="match status" value="1"/>
</dbReference>
<evidence type="ECO:0000256" key="1">
    <source>
        <dbReference type="ARBA" id="ARBA00004651"/>
    </source>
</evidence>
<evidence type="ECO:0000256" key="3">
    <source>
        <dbReference type="ARBA" id="ARBA00022475"/>
    </source>
</evidence>
<protein>
    <submittedName>
        <fullName evidence="10">DUF421 domain-containing protein</fullName>
    </submittedName>
</protein>
<proteinExistence type="inferred from homology"/>
<gene>
    <name evidence="10" type="ORF">DQX05_18800</name>
</gene>
<name>A0A3A3GE78_PANTH</name>
<feature type="domain" description="YetF C-terminal" evidence="9">
    <location>
        <begin position="78"/>
        <end position="147"/>
    </location>
</feature>
<dbReference type="InterPro" id="IPR007353">
    <property type="entry name" value="DUF421"/>
</dbReference>
<evidence type="ECO:0000256" key="5">
    <source>
        <dbReference type="ARBA" id="ARBA00022989"/>
    </source>
</evidence>
<evidence type="ECO:0000256" key="2">
    <source>
        <dbReference type="ARBA" id="ARBA00006448"/>
    </source>
</evidence>
<dbReference type="OrthoDB" id="1796697at2"/>
<dbReference type="Proteomes" id="UP000266177">
    <property type="component" value="Unassembled WGS sequence"/>
</dbReference>
<evidence type="ECO:0000313" key="11">
    <source>
        <dbReference type="Proteomes" id="UP000266177"/>
    </source>
</evidence>
<feature type="compositionally biased region" description="Basic and acidic residues" evidence="7">
    <location>
        <begin position="184"/>
        <end position="196"/>
    </location>
</feature>
<dbReference type="Gene3D" id="3.30.240.20">
    <property type="entry name" value="bsu07140 like domains"/>
    <property type="match status" value="1"/>
</dbReference>
<organism evidence="10 11">
    <name type="scientific">Paenibacillus thiaminolyticus</name>
    <name type="common">Bacillus thiaminolyticus</name>
    <dbReference type="NCBI Taxonomy" id="49283"/>
    <lineage>
        <taxon>Bacteria</taxon>
        <taxon>Bacillati</taxon>
        <taxon>Bacillota</taxon>
        <taxon>Bacilli</taxon>
        <taxon>Bacillales</taxon>
        <taxon>Paenibacillaceae</taxon>
        <taxon>Paenibacillus</taxon>
    </lineage>
</organism>
<feature type="transmembrane region" description="Helical" evidence="8">
    <location>
        <begin position="31"/>
        <end position="50"/>
    </location>
</feature>
<dbReference type="PANTHER" id="PTHR34582:SF2">
    <property type="entry name" value="UPF0702 TRANSMEMBRANE PROTEIN YDFR"/>
    <property type="match status" value="1"/>
</dbReference>
<feature type="region of interest" description="Disordered" evidence="7">
    <location>
        <begin position="164"/>
        <end position="196"/>
    </location>
</feature>
<keyword evidence="3" id="KW-1003">Cell membrane</keyword>
<comment type="subcellular location">
    <subcellularLocation>
        <location evidence="1">Cell membrane</location>
        <topology evidence="1">Multi-pass membrane protein</topology>
    </subcellularLocation>
</comment>
<evidence type="ECO:0000259" key="9">
    <source>
        <dbReference type="Pfam" id="PF04239"/>
    </source>
</evidence>
<keyword evidence="6 8" id="KW-0472">Membrane</keyword>
<evidence type="ECO:0000256" key="7">
    <source>
        <dbReference type="SAM" id="MobiDB-lite"/>
    </source>
</evidence>
<dbReference type="EMBL" id="QYZD01000018">
    <property type="protein sequence ID" value="RJG22183.1"/>
    <property type="molecule type" value="Genomic_DNA"/>
</dbReference>
<evidence type="ECO:0000256" key="4">
    <source>
        <dbReference type="ARBA" id="ARBA00022692"/>
    </source>
</evidence>
<dbReference type="GO" id="GO:0005886">
    <property type="term" value="C:plasma membrane"/>
    <property type="evidence" value="ECO:0007669"/>
    <property type="project" value="UniProtKB-SubCell"/>
</dbReference>
<dbReference type="Pfam" id="PF04239">
    <property type="entry name" value="DUF421"/>
    <property type="match status" value="1"/>
</dbReference>
<evidence type="ECO:0000256" key="6">
    <source>
        <dbReference type="ARBA" id="ARBA00023136"/>
    </source>
</evidence>
<dbReference type="InterPro" id="IPR023090">
    <property type="entry name" value="UPF0702_alpha/beta_dom_sf"/>
</dbReference>
<sequence>MKLHFTVEALIVLLTGFILLRILGKKTVGEMTGLEIITLLAMASMIGHAVKGDGLVKTIITLCVYVSLLLLVQYLALRFNWVEKWFMGRATLIIKDGQVITENLKKLRLTVDQLEAKLRATGIASISDVKCATLEISGHMGYELMRHAKPVTIGEMEKMLAQLEGKPRKQKPKPKANLFTEVVEQEHREPIRPDLD</sequence>